<dbReference type="CDD" id="cd12828">
    <property type="entry name" value="TmCorA-like_1"/>
    <property type="match status" value="1"/>
</dbReference>
<sequence>MLHPSYAQGRVRPNRGIPTRVLHQMSDQPAPAAPTETPKPKRQRRRSRKAGLPPGTLVHIGEPRVGPVTLQFMLFNAEGCLEPSLANLDELPGLLNDNQICWVNVSGIHDLSLIERLGALFQLHPLVQEDIVNTEQRPKGEDYGTYGFIVVKNLSYAVQDRHLLTEQISFVFGQGFVLTFQENGNDPFVAVRDRLRTGRGRLRTQRADYLVYALLDAIVDNYFGVLEGIGEVTERVEEQLLSDPKPEILKELYSLRRCALFVRRAVWPLREVIGTLQRGQSQMITEFTRTYLADLYDHTIQLIDAIETYRDIIAGMLELYLSSASNRMTSVMKVLTVITTIFMPLSFIAGVYGMNFDYMPELKSPLGYPITLAVMVLIAGGMLWFFHRKQWL</sequence>
<keyword evidence="8" id="KW-0460">Magnesium</keyword>
<dbReference type="InterPro" id="IPR045861">
    <property type="entry name" value="CorA_cytoplasmic_dom"/>
</dbReference>
<feature type="transmembrane region" description="Helical" evidence="8">
    <location>
        <begin position="366"/>
        <end position="386"/>
    </location>
</feature>
<keyword evidence="6 8" id="KW-1133">Transmembrane helix</keyword>
<reference evidence="10" key="1">
    <citation type="submission" date="2022-10" db="EMBL/GenBank/DDBJ databases">
        <authorList>
            <person name="Koch H."/>
        </authorList>
    </citation>
    <scope>NUCLEOTIDE SEQUENCE</scope>
    <source>
        <strain evidence="10">DNF</strain>
    </source>
</reference>
<evidence type="ECO:0000256" key="7">
    <source>
        <dbReference type="ARBA" id="ARBA00023136"/>
    </source>
</evidence>
<dbReference type="InterPro" id="IPR004488">
    <property type="entry name" value="Mg/Co-transport_prot_CorA"/>
</dbReference>
<dbReference type="Gene3D" id="3.30.460.20">
    <property type="entry name" value="CorA soluble domain-like"/>
    <property type="match status" value="1"/>
</dbReference>
<feature type="region of interest" description="Disordered" evidence="9">
    <location>
        <begin position="24"/>
        <end position="58"/>
    </location>
</feature>
<evidence type="ECO:0000256" key="2">
    <source>
        <dbReference type="ARBA" id="ARBA00009765"/>
    </source>
</evidence>
<comment type="similarity">
    <text evidence="2 8">Belongs to the CorA metal ion transporter (MIT) (TC 1.A.35) family.</text>
</comment>
<comment type="subcellular location">
    <subcellularLocation>
        <location evidence="1">Cell membrane</location>
        <topology evidence="1">Multi-pass membrane protein</topology>
    </subcellularLocation>
    <subcellularLocation>
        <location evidence="8">Membrane</location>
        <topology evidence="8">Multi-pass membrane protein</topology>
    </subcellularLocation>
</comment>
<keyword evidence="5 8" id="KW-0812">Transmembrane</keyword>
<keyword evidence="8" id="KW-0406">Ion transport</keyword>
<dbReference type="PANTHER" id="PTHR46494">
    <property type="entry name" value="CORA FAMILY METAL ION TRANSPORTER (EUROFUNG)"/>
    <property type="match status" value="1"/>
</dbReference>
<comment type="function">
    <text evidence="8">Mediates influx of magnesium ions.</text>
</comment>
<dbReference type="KEGG" id="nti:DNFV4_00605"/>
<dbReference type="GO" id="GO:0000287">
    <property type="term" value="F:magnesium ion binding"/>
    <property type="evidence" value="ECO:0007669"/>
    <property type="project" value="TreeGrafter"/>
</dbReference>
<dbReference type="GO" id="GO:0005886">
    <property type="term" value="C:plasma membrane"/>
    <property type="evidence" value="ECO:0007669"/>
    <property type="project" value="UniProtKB-SubCell"/>
</dbReference>
<keyword evidence="3 8" id="KW-0813">Transport</keyword>
<dbReference type="InterPro" id="IPR002523">
    <property type="entry name" value="MgTranspt_CorA/ZnTranspt_ZntB"/>
</dbReference>
<dbReference type="GO" id="GO:0015087">
    <property type="term" value="F:cobalt ion transmembrane transporter activity"/>
    <property type="evidence" value="ECO:0007669"/>
    <property type="project" value="UniProtKB-UniRule"/>
</dbReference>
<organism evidence="10 11">
    <name type="scientific">Nitrospira tepida</name>
    <dbReference type="NCBI Taxonomy" id="2973512"/>
    <lineage>
        <taxon>Bacteria</taxon>
        <taxon>Pseudomonadati</taxon>
        <taxon>Nitrospirota</taxon>
        <taxon>Nitrospiria</taxon>
        <taxon>Nitrospirales</taxon>
        <taxon>Nitrospiraceae</taxon>
        <taxon>Nitrospira</taxon>
    </lineage>
</organism>
<gene>
    <name evidence="8" type="primary">corA</name>
    <name evidence="10" type="ORF">DNFV4_00605</name>
</gene>
<protein>
    <recommendedName>
        <fullName evidence="8">Magnesium transport protein CorA</fullName>
    </recommendedName>
</protein>
<dbReference type="EMBL" id="OX365700">
    <property type="protein sequence ID" value="CAI4030180.1"/>
    <property type="molecule type" value="Genomic_DNA"/>
</dbReference>
<dbReference type="GO" id="GO:0015095">
    <property type="term" value="F:magnesium ion transmembrane transporter activity"/>
    <property type="evidence" value="ECO:0007669"/>
    <property type="project" value="UniProtKB-UniRule"/>
</dbReference>
<evidence type="ECO:0000256" key="3">
    <source>
        <dbReference type="ARBA" id="ARBA00022448"/>
    </source>
</evidence>
<dbReference type="PANTHER" id="PTHR46494:SF1">
    <property type="entry name" value="CORA FAMILY METAL ION TRANSPORTER (EUROFUNG)"/>
    <property type="match status" value="1"/>
</dbReference>
<dbReference type="InterPro" id="IPR045863">
    <property type="entry name" value="CorA_TM1_TM2"/>
</dbReference>
<evidence type="ECO:0000256" key="1">
    <source>
        <dbReference type="ARBA" id="ARBA00004651"/>
    </source>
</evidence>
<accession>A0AA86MW62</accession>
<evidence type="ECO:0000256" key="4">
    <source>
        <dbReference type="ARBA" id="ARBA00022475"/>
    </source>
</evidence>
<evidence type="ECO:0000256" key="9">
    <source>
        <dbReference type="SAM" id="MobiDB-lite"/>
    </source>
</evidence>
<proteinExistence type="inferred from homology"/>
<keyword evidence="7 8" id="KW-0472">Membrane</keyword>
<keyword evidence="4 8" id="KW-1003">Cell membrane</keyword>
<feature type="transmembrane region" description="Helical" evidence="8">
    <location>
        <begin position="334"/>
        <end position="354"/>
    </location>
</feature>
<feature type="compositionally biased region" description="Basic residues" evidence="9">
    <location>
        <begin position="40"/>
        <end position="49"/>
    </location>
</feature>
<dbReference type="Proteomes" id="UP001179121">
    <property type="component" value="Chromosome"/>
</dbReference>
<evidence type="ECO:0000313" key="11">
    <source>
        <dbReference type="Proteomes" id="UP001179121"/>
    </source>
</evidence>
<dbReference type="FunFam" id="1.20.58.340:FF:000012">
    <property type="entry name" value="Magnesium transport protein CorA"/>
    <property type="match status" value="1"/>
</dbReference>
<dbReference type="NCBIfam" id="TIGR00383">
    <property type="entry name" value="corA"/>
    <property type="match status" value="1"/>
</dbReference>
<dbReference type="SUPFAM" id="SSF143865">
    <property type="entry name" value="CorA soluble domain-like"/>
    <property type="match status" value="1"/>
</dbReference>
<evidence type="ECO:0000256" key="5">
    <source>
        <dbReference type="ARBA" id="ARBA00022692"/>
    </source>
</evidence>
<evidence type="ECO:0000313" key="10">
    <source>
        <dbReference type="EMBL" id="CAI4030180.1"/>
    </source>
</evidence>
<dbReference type="AlphaFoldDB" id="A0AA86MW62"/>
<dbReference type="Pfam" id="PF01544">
    <property type="entry name" value="CorA"/>
    <property type="match status" value="1"/>
</dbReference>
<dbReference type="GO" id="GO:0050897">
    <property type="term" value="F:cobalt ion binding"/>
    <property type="evidence" value="ECO:0007669"/>
    <property type="project" value="TreeGrafter"/>
</dbReference>
<name>A0AA86MW62_9BACT</name>
<dbReference type="Gene3D" id="1.20.58.340">
    <property type="entry name" value="Magnesium transport protein CorA, transmembrane region"/>
    <property type="match status" value="2"/>
</dbReference>
<dbReference type="SUPFAM" id="SSF144083">
    <property type="entry name" value="Magnesium transport protein CorA, transmembrane region"/>
    <property type="match status" value="1"/>
</dbReference>
<evidence type="ECO:0000256" key="6">
    <source>
        <dbReference type="ARBA" id="ARBA00022989"/>
    </source>
</evidence>
<evidence type="ECO:0000256" key="8">
    <source>
        <dbReference type="RuleBase" id="RU362010"/>
    </source>
</evidence>
<keyword evidence="11" id="KW-1185">Reference proteome</keyword>